<gene>
    <name evidence="1" type="ORF">ET996_10410</name>
</gene>
<dbReference type="InterPro" id="IPR045865">
    <property type="entry name" value="ACT-like_dom_sf"/>
</dbReference>
<proteinExistence type="predicted"/>
<dbReference type="PANTHER" id="PTHR34875">
    <property type="entry name" value="UPF0237 PROTEIN MJ1558"/>
    <property type="match status" value="1"/>
</dbReference>
<dbReference type="PANTHER" id="PTHR34875:SF6">
    <property type="entry name" value="UPF0237 PROTEIN MJ1558"/>
    <property type="match status" value="1"/>
</dbReference>
<evidence type="ECO:0000313" key="2">
    <source>
        <dbReference type="Proteomes" id="UP000291933"/>
    </source>
</evidence>
<dbReference type="InterPro" id="IPR050990">
    <property type="entry name" value="UPF0237/GcvR_regulator"/>
</dbReference>
<accession>A0A4Q9KJ19</accession>
<dbReference type="Pfam" id="PF13740">
    <property type="entry name" value="ACT_6"/>
    <property type="match status" value="1"/>
</dbReference>
<sequence length="172" mass="17326">MAKFVVTAVGDDRSGLVAALAAAVADAGGNWLESRMGRLAGKFAGIVLVDAPDASSLQAALGKLGADGVLEVALTSADAPEPTAAGGEPLRVFVLGNDRPGIVKEVSGALASLGVTIEQLDTLTRNAPMGDGLLFEADADVRLPSGVTPDAVRVAIEALAHDIVVDLDADEE</sequence>
<dbReference type="AlphaFoldDB" id="A0A4Q9KJ19"/>
<comment type="caution">
    <text evidence="1">The sequence shown here is derived from an EMBL/GenBank/DDBJ whole genome shotgun (WGS) entry which is preliminary data.</text>
</comment>
<evidence type="ECO:0000313" key="1">
    <source>
        <dbReference type="EMBL" id="TBT94422.1"/>
    </source>
</evidence>
<dbReference type="Proteomes" id="UP000291933">
    <property type="component" value="Unassembled WGS sequence"/>
</dbReference>
<dbReference type="EMBL" id="SDMR01000013">
    <property type="protein sequence ID" value="TBT94422.1"/>
    <property type="molecule type" value="Genomic_DNA"/>
</dbReference>
<dbReference type="InterPro" id="IPR016867">
    <property type="entry name" value="GcvR"/>
</dbReference>
<name>A0A4Q9KJ19_PROTD</name>
<protein>
    <submittedName>
        <fullName evidence="1">Amino acid-binding ACT protein</fullName>
    </submittedName>
</protein>
<dbReference type="GO" id="GO:0006355">
    <property type="term" value="P:regulation of DNA-templated transcription"/>
    <property type="evidence" value="ECO:0007669"/>
    <property type="project" value="InterPro"/>
</dbReference>
<dbReference type="PIRSF" id="PIRSF028103">
    <property type="entry name" value="GcvR"/>
    <property type="match status" value="1"/>
</dbReference>
<reference evidence="1 2" key="1">
    <citation type="submission" date="2019-01" db="EMBL/GenBank/DDBJ databases">
        <title>Lactibacter flavus gen. nov., sp. nov., a novel bacterium of the family Propionibacteriaceae isolated from raw milk and dairy products.</title>
        <authorList>
            <person name="Huptas C."/>
            <person name="Wenning M."/>
            <person name="Breitenwieser F."/>
            <person name="Doll E."/>
            <person name="Von Neubeck M."/>
            <person name="Busse H.-J."/>
            <person name="Scherer S."/>
        </authorList>
    </citation>
    <scope>NUCLEOTIDE SEQUENCE [LARGE SCALE GENOMIC DNA]</scope>
    <source>
        <strain evidence="1 2">DSM 22130</strain>
    </source>
</reference>
<dbReference type="SUPFAM" id="SSF55021">
    <property type="entry name" value="ACT-like"/>
    <property type="match status" value="2"/>
</dbReference>
<dbReference type="CDD" id="cd04869">
    <property type="entry name" value="ACT_GcvR_2"/>
    <property type="match status" value="1"/>
</dbReference>
<dbReference type="Gene3D" id="3.30.70.260">
    <property type="match status" value="2"/>
</dbReference>
<organism evidence="1 2">
    <name type="scientific">Propioniciclava tarda</name>
    <dbReference type="NCBI Taxonomy" id="433330"/>
    <lineage>
        <taxon>Bacteria</taxon>
        <taxon>Bacillati</taxon>
        <taxon>Actinomycetota</taxon>
        <taxon>Actinomycetes</taxon>
        <taxon>Propionibacteriales</taxon>
        <taxon>Propionibacteriaceae</taxon>
        <taxon>Propioniciclava</taxon>
    </lineage>
</organism>
<dbReference type="RefSeq" id="WP_131172502.1">
    <property type="nucleotide sequence ID" value="NZ_FXTL01000013.1"/>
</dbReference>
<dbReference type="OrthoDB" id="12860at2"/>
<keyword evidence="2" id="KW-1185">Reference proteome</keyword>